<evidence type="ECO:0000259" key="1">
    <source>
        <dbReference type="Pfam" id="PF01841"/>
    </source>
</evidence>
<dbReference type="InterPro" id="IPR002931">
    <property type="entry name" value="Transglutaminase-like"/>
</dbReference>
<dbReference type="Proteomes" id="UP000283786">
    <property type="component" value="Chromosome"/>
</dbReference>
<gene>
    <name evidence="2" type="ORF">PSAL_033070</name>
</gene>
<keyword evidence="3" id="KW-1185">Reference proteome</keyword>
<dbReference type="AlphaFoldDB" id="A0A418SCL7"/>
<name>A0A418SCL7_9RHOB</name>
<proteinExistence type="predicted"/>
<organism evidence="2 3">
    <name type="scientific">Pseudooceanicola algae</name>
    <dbReference type="NCBI Taxonomy" id="1537215"/>
    <lineage>
        <taxon>Bacteria</taxon>
        <taxon>Pseudomonadati</taxon>
        <taxon>Pseudomonadota</taxon>
        <taxon>Alphaproteobacteria</taxon>
        <taxon>Rhodobacterales</taxon>
        <taxon>Paracoccaceae</taxon>
        <taxon>Pseudooceanicola</taxon>
    </lineage>
</organism>
<dbReference type="PANTHER" id="PTHR33490">
    <property type="entry name" value="BLR5614 PROTEIN-RELATED"/>
    <property type="match status" value="1"/>
</dbReference>
<accession>A0A418SCL7</accession>
<dbReference type="SUPFAM" id="SSF54001">
    <property type="entry name" value="Cysteine proteinases"/>
    <property type="match status" value="1"/>
</dbReference>
<dbReference type="RefSeq" id="WP_408004191.1">
    <property type="nucleotide sequence ID" value="NZ_CP060436.1"/>
</dbReference>
<protein>
    <recommendedName>
        <fullName evidence="1">Transglutaminase-like domain-containing protein</fullName>
    </recommendedName>
</protein>
<dbReference type="EMBL" id="CP060436">
    <property type="protein sequence ID" value="QPM92044.1"/>
    <property type="molecule type" value="Genomic_DNA"/>
</dbReference>
<dbReference type="KEGG" id="palw:PSAL_033070"/>
<dbReference type="InterPro" id="IPR038765">
    <property type="entry name" value="Papain-like_cys_pep_sf"/>
</dbReference>
<evidence type="ECO:0000313" key="2">
    <source>
        <dbReference type="EMBL" id="QPM92044.1"/>
    </source>
</evidence>
<sequence>MIRRRPAIQITTPLLQPSRLLDFTVGPIEDLIARRGWRDLDEHDRIGAAYDFVRNEIRFGYNRRDDIRASDVLTDGYGQCNTKATLLMALLRGLSVPCRLHGFTIHKALQRGVVPEAVYAIAPAEILHSWVEVQVDGSWVNLEGFILDAAYLSRLQEAFPERQNLCGYGVGTDCLGAPPVVWRGSDTYIQKTGIARDLGLYDSPDTFYRSHRQDFGPLRDWLYSRLVRHWMNARVSRIRAGKVPSIPGLSETHPAPRLLKLNKGGSAPPKA</sequence>
<dbReference type="Pfam" id="PF01841">
    <property type="entry name" value="Transglut_core"/>
    <property type="match status" value="1"/>
</dbReference>
<dbReference type="Gene3D" id="3.10.620.30">
    <property type="match status" value="1"/>
</dbReference>
<dbReference type="PANTHER" id="PTHR33490:SF3">
    <property type="entry name" value="CONSERVED INTEGRAL MEMBRANE PROTEIN"/>
    <property type="match status" value="1"/>
</dbReference>
<evidence type="ECO:0000313" key="3">
    <source>
        <dbReference type="Proteomes" id="UP000283786"/>
    </source>
</evidence>
<feature type="domain" description="Transglutaminase-like" evidence="1">
    <location>
        <begin position="41"/>
        <end position="143"/>
    </location>
</feature>
<reference evidence="2 3" key="1">
    <citation type="submission" date="2020-08" db="EMBL/GenBank/DDBJ databases">
        <title>Genome sequence of Rhodobacteraceae bacterium Lw-13e.</title>
        <authorList>
            <person name="Poehlein A."/>
            <person name="Wolter L."/>
            <person name="Daniel R."/>
            <person name="Brinkhoff T."/>
        </authorList>
    </citation>
    <scope>NUCLEOTIDE SEQUENCE [LARGE SCALE GENOMIC DNA]</scope>
    <source>
        <strain evidence="2 3">Lw-13e</strain>
    </source>
</reference>